<dbReference type="AlphaFoldDB" id="A0A3L6DP54"/>
<name>A0A3L6DP54_MAIZE</name>
<proteinExistence type="predicted"/>
<dbReference type="Proteomes" id="UP000251960">
    <property type="component" value="Chromosome 8"/>
</dbReference>
<gene>
    <name evidence="1" type="ORF">Zm00014a_012329</name>
</gene>
<dbReference type="EMBL" id="NCVQ01000009">
    <property type="protein sequence ID" value="PWZ10395.1"/>
    <property type="molecule type" value="Genomic_DNA"/>
</dbReference>
<evidence type="ECO:0000313" key="1">
    <source>
        <dbReference type="EMBL" id="PWZ10395.1"/>
    </source>
</evidence>
<protein>
    <submittedName>
        <fullName evidence="1">Uncharacterized protein</fullName>
    </submittedName>
</protein>
<organism evidence="1">
    <name type="scientific">Zea mays</name>
    <name type="common">Maize</name>
    <dbReference type="NCBI Taxonomy" id="4577"/>
    <lineage>
        <taxon>Eukaryota</taxon>
        <taxon>Viridiplantae</taxon>
        <taxon>Streptophyta</taxon>
        <taxon>Embryophyta</taxon>
        <taxon>Tracheophyta</taxon>
        <taxon>Spermatophyta</taxon>
        <taxon>Magnoliopsida</taxon>
        <taxon>Liliopsida</taxon>
        <taxon>Poales</taxon>
        <taxon>Poaceae</taxon>
        <taxon>PACMAD clade</taxon>
        <taxon>Panicoideae</taxon>
        <taxon>Andropogonodae</taxon>
        <taxon>Andropogoneae</taxon>
        <taxon>Tripsacinae</taxon>
        <taxon>Zea</taxon>
    </lineage>
</organism>
<accession>A0A3L6DP54</accession>
<reference evidence="1" key="1">
    <citation type="journal article" date="2018" name="Nat. Genet.">
        <title>Extensive intraspecific gene order and gene structural variations between Mo17 and other maize genomes.</title>
        <authorList>
            <person name="Sun S."/>
            <person name="Zhou Y."/>
            <person name="Chen J."/>
            <person name="Shi J."/>
            <person name="Zhao H."/>
            <person name="Zhao H."/>
            <person name="Song W."/>
            <person name="Zhang M."/>
            <person name="Cui Y."/>
            <person name="Dong X."/>
            <person name="Liu H."/>
            <person name="Ma X."/>
            <person name="Jiao Y."/>
            <person name="Wang B."/>
            <person name="Wei X."/>
            <person name="Stein J.C."/>
            <person name="Glaubitz J.C."/>
            <person name="Lu F."/>
            <person name="Yu G."/>
            <person name="Liang C."/>
            <person name="Fengler K."/>
            <person name="Li B."/>
            <person name="Rafalski A."/>
            <person name="Schnable P.S."/>
            <person name="Ware D.H."/>
            <person name="Buckler E.S."/>
            <person name="Lai J."/>
        </authorList>
    </citation>
    <scope>NUCLEOTIDE SEQUENCE [LARGE SCALE GENOMIC DNA]</scope>
    <source>
        <tissue evidence="1">Seedling</tissue>
    </source>
</reference>
<comment type="caution">
    <text evidence="1">The sequence shown here is derived from an EMBL/GenBank/DDBJ whole genome shotgun (WGS) entry which is preliminary data.</text>
</comment>
<sequence length="17" mass="2117">MFKIQNFIHKCFNVLSF</sequence>